<evidence type="ECO:0000259" key="5">
    <source>
        <dbReference type="PROSITE" id="PS50404"/>
    </source>
</evidence>
<gene>
    <name evidence="7" type="ORF">AA314_00132</name>
    <name evidence="8" type="ORF">ATI61_12297</name>
</gene>
<dbReference type="PROSITE" id="PS50405">
    <property type="entry name" value="GST_CTER"/>
    <property type="match status" value="1"/>
</dbReference>
<dbReference type="Proteomes" id="UP000256345">
    <property type="component" value="Unassembled WGS sequence"/>
</dbReference>
<dbReference type="AlphaFoldDB" id="A0AAC8Q052"/>
<dbReference type="InterPro" id="IPR036282">
    <property type="entry name" value="Glutathione-S-Trfase_C_sf"/>
</dbReference>
<sequence>MSARLLSEPAPVRREALGDLARSPGSRRPEGLAHGSRPGGRWRIGAPPFPRRNTLKLYENPFSSAALKVRAVIHELGLPVTLITVDMAKGEHKSPDFLAKNPNGKVPTLVEDDGFCVWESNAIMCYLAAKKPESGLLPADARGMAQVQQWLQWQATTFSASTNEVMMETIYAKLFGRSKDEAKYAAGMEKVRRDLAVLEKTLTGKEFLCGKLSLADFSIVSALVLRTPMGVDLEAFPNVKAWVARLEARESVRKSLPPM</sequence>
<evidence type="ECO:0000256" key="4">
    <source>
        <dbReference type="SAM" id="MobiDB-lite"/>
    </source>
</evidence>
<dbReference type="EMBL" id="QUMU01000022">
    <property type="protein sequence ID" value="REG20397.1"/>
    <property type="molecule type" value="Genomic_DNA"/>
</dbReference>
<evidence type="ECO:0000256" key="3">
    <source>
        <dbReference type="RuleBase" id="RU003494"/>
    </source>
</evidence>
<dbReference type="Pfam" id="PF00043">
    <property type="entry name" value="GST_C"/>
    <property type="match status" value="1"/>
</dbReference>
<dbReference type="PANTHER" id="PTHR44051">
    <property type="entry name" value="GLUTATHIONE S-TRANSFERASE-RELATED"/>
    <property type="match status" value="1"/>
</dbReference>
<dbReference type="PANTHER" id="PTHR44051:SF8">
    <property type="entry name" value="GLUTATHIONE S-TRANSFERASE GSTA"/>
    <property type="match status" value="1"/>
</dbReference>
<dbReference type="Gene3D" id="1.20.1050.10">
    <property type="match status" value="1"/>
</dbReference>
<dbReference type="KEGG" id="age:AA314_00132"/>
<dbReference type="FunFam" id="3.40.30.10:FF:000039">
    <property type="entry name" value="Glutathione S-transferase domain"/>
    <property type="match status" value="1"/>
</dbReference>
<dbReference type="InterPro" id="IPR004046">
    <property type="entry name" value="GST_C"/>
</dbReference>
<dbReference type="PROSITE" id="PS50404">
    <property type="entry name" value="GST_NTER"/>
    <property type="match status" value="1"/>
</dbReference>
<feature type="domain" description="GST C-terminal" evidence="6">
    <location>
        <begin position="140"/>
        <end position="259"/>
    </location>
</feature>
<dbReference type="InterPro" id="IPR004045">
    <property type="entry name" value="Glutathione_S-Trfase_N"/>
</dbReference>
<feature type="region of interest" description="Disordered" evidence="4">
    <location>
        <begin position="1"/>
        <end position="45"/>
    </location>
</feature>
<proteinExistence type="inferred from homology"/>
<accession>A0AAC8Q052</accession>
<dbReference type="SUPFAM" id="SSF47616">
    <property type="entry name" value="GST C-terminal domain-like"/>
    <property type="match status" value="1"/>
</dbReference>
<evidence type="ECO:0000256" key="2">
    <source>
        <dbReference type="ARBA" id="ARBA00022679"/>
    </source>
</evidence>
<keyword evidence="10" id="KW-1185">Reference proteome</keyword>
<evidence type="ECO:0000256" key="1">
    <source>
        <dbReference type="ARBA" id="ARBA00007409"/>
    </source>
</evidence>
<evidence type="ECO:0000313" key="10">
    <source>
        <dbReference type="Proteomes" id="UP000256345"/>
    </source>
</evidence>
<dbReference type="InterPro" id="IPR036249">
    <property type="entry name" value="Thioredoxin-like_sf"/>
</dbReference>
<dbReference type="InterPro" id="IPR040079">
    <property type="entry name" value="Glutathione_S-Trfase"/>
</dbReference>
<reference evidence="8 10" key="2">
    <citation type="submission" date="2018-08" db="EMBL/GenBank/DDBJ databases">
        <title>Genomic Encyclopedia of Archaeal and Bacterial Type Strains, Phase II (KMG-II): from individual species to whole genera.</title>
        <authorList>
            <person name="Goeker M."/>
        </authorList>
    </citation>
    <scope>NUCLEOTIDE SEQUENCE [LARGE SCALE GENOMIC DNA]</scope>
    <source>
        <strain evidence="8 10">DSM 2261</strain>
    </source>
</reference>
<reference evidence="7 9" key="1">
    <citation type="submission" date="2015-05" db="EMBL/GenBank/DDBJ databases">
        <title>Genome assembly of Archangium gephyra DSM 2261.</title>
        <authorList>
            <person name="Sharma G."/>
            <person name="Subramanian S."/>
        </authorList>
    </citation>
    <scope>NUCLEOTIDE SEQUENCE [LARGE SCALE GENOMIC DNA]</scope>
    <source>
        <strain evidence="7 9">DSM 2261</strain>
    </source>
</reference>
<dbReference type="GO" id="GO:0016740">
    <property type="term" value="F:transferase activity"/>
    <property type="evidence" value="ECO:0007669"/>
    <property type="project" value="UniProtKB-KW"/>
</dbReference>
<evidence type="ECO:0000259" key="6">
    <source>
        <dbReference type="PROSITE" id="PS50405"/>
    </source>
</evidence>
<dbReference type="Proteomes" id="UP000035579">
    <property type="component" value="Chromosome"/>
</dbReference>
<feature type="domain" description="GST N-terminal" evidence="5">
    <location>
        <begin position="53"/>
        <end position="135"/>
    </location>
</feature>
<dbReference type="RefSeq" id="WP_082174872.1">
    <property type="nucleotide sequence ID" value="NZ_CP011509.1"/>
</dbReference>
<dbReference type="SUPFAM" id="SSF52833">
    <property type="entry name" value="Thioredoxin-like"/>
    <property type="match status" value="1"/>
</dbReference>
<name>A0AAC8Q052_9BACT</name>
<protein>
    <submittedName>
        <fullName evidence="7">Glutathione S-transferase</fullName>
    </submittedName>
</protein>
<dbReference type="InterPro" id="IPR010987">
    <property type="entry name" value="Glutathione-S-Trfase_C-like"/>
</dbReference>
<dbReference type="EMBL" id="CP011509">
    <property type="protein sequence ID" value="AKI98505.1"/>
    <property type="molecule type" value="Genomic_DNA"/>
</dbReference>
<evidence type="ECO:0000313" key="9">
    <source>
        <dbReference type="Proteomes" id="UP000035579"/>
    </source>
</evidence>
<organism evidence="7 9">
    <name type="scientific">Archangium gephyra</name>
    <dbReference type="NCBI Taxonomy" id="48"/>
    <lineage>
        <taxon>Bacteria</taxon>
        <taxon>Pseudomonadati</taxon>
        <taxon>Myxococcota</taxon>
        <taxon>Myxococcia</taxon>
        <taxon>Myxococcales</taxon>
        <taxon>Cystobacterineae</taxon>
        <taxon>Archangiaceae</taxon>
        <taxon>Archangium</taxon>
    </lineage>
</organism>
<evidence type="ECO:0000313" key="8">
    <source>
        <dbReference type="EMBL" id="REG20397.1"/>
    </source>
</evidence>
<keyword evidence="2" id="KW-0808">Transferase</keyword>
<comment type="similarity">
    <text evidence="1 3">Belongs to the GST superfamily.</text>
</comment>
<dbReference type="SFLD" id="SFLDG01150">
    <property type="entry name" value="Main.1:_Beta-like"/>
    <property type="match status" value="1"/>
</dbReference>
<evidence type="ECO:0000313" key="7">
    <source>
        <dbReference type="EMBL" id="AKI98505.1"/>
    </source>
</evidence>
<dbReference type="SFLD" id="SFLDS00019">
    <property type="entry name" value="Glutathione_Transferase_(cytos"/>
    <property type="match status" value="1"/>
</dbReference>
<dbReference type="SFLD" id="SFLDG00358">
    <property type="entry name" value="Main_(cytGST)"/>
    <property type="match status" value="1"/>
</dbReference>
<dbReference type="Gene3D" id="3.40.30.10">
    <property type="entry name" value="Glutaredoxin"/>
    <property type="match status" value="1"/>
</dbReference>
<dbReference type="Pfam" id="PF02798">
    <property type="entry name" value="GST_N"/>
    <property type="match status" value="1"/>
</dbReference>